<keyword evidence="2" id="KW-1185">Reference proteome</keyword>
<accession>A0A9P6KYT8</accession>
<evidence type="ECO:0000313" key="2">
    <source>
        <dbReference type="Proteomes" id="UP000740883"/>
    </source>
</evidence>
<evidence type="ECO:0000313" key="1">
    <source>
        <dbReference type="EMBL" id="KAF9762796.1"/>
    </source>
</evidence>
<comment type="caution">
    <text evidence="1">The sequence shown here is derived from an EMBL/GenBank/DDBJ whole genome shotgun (WGS) entry which is preliminary data.</text>
</comment>
<dbReference type="AlphaFoldDB" id="A0A9P6KYT8"/>
<organism evidence="1 2">
    <name type="scientific">Nosema granulosis</name>
    <dbReference type="NCBI Taxonomy" id="83296"/>
    <lineage>
        <taxon>Eukaryota</taxon>
        <taxon>Fungi</taxon>
        <taxon>Fungi incertae sedis</taxon>
        <taxon>Microsporidia</taxon>
        <taxon>Nosematidae</taxon>
        <taxon>Nosema</taxon>
    </lineage>
</organism>
<reference evidence="1 2" key="1">
    <citation type="journal article" date="2020" name="Genome Biol. Evol.">
        <title>Comparative genomics of strictly vertically transmitted, feminizing microsporidia endosymbionts of amphipod crustaceans.</title>
        <authorList>
            <person name="Cormier A."/>
            <person name="Chebbi M.A."/>
            <person name="Giraud I."/>
            <person name="Wattier R."/>
            <person name="Teixeira M."/>
            <person name="Gilbert C."/>
            <person name="Rigaud T."/>
            <person name="Cordaux R."/>
        </authorList>
    </citation>
    <scope>NUCLEOTIDE SEQUENCE [LARGE SCALE GENOMIC DNA]</scope>
    <source>
        <strain evidence="1 2">Ou3-Ou53</strain>
    </source>
</reference>
<proteinExistence type="predicted"/>
<name>A0A9P6KYT8_9MICR</name>
<sequence>MGQSIQNTKKNSHIRWRYQDRNCKDFLVVADNSKVVESKDHSHPLVEIKIENMKFTDNLRMRTKETSESAFNNIISAKKTNNNKYAIDTLLTLKSMNDRLQRDRNK</sequence>
<dbReference type="Proteomes" id="UP000740883">
    <property type="component" value="Unassembled WGS sequence"/>
</dbReference>
<dbReference type="EMBL" id="SBJO01000131">
    <property type="protein sequence ID" value="KAF9762796.1"/>
    <property type="molecule type" value="Genomic_DNA"/>
</dbReference>
<gene>
    <name evidence="1" type="ORF">NGRA_1738</name>
</gene>
<protein>
    <submittedName>
        <fullName evidence="1">Uncharacterized protein</fullName>
    </submittedName>
</protein>